<reference evidence="1" key="2">
    <citation type="submission" date="2020-11" db="EMBL/GenBank/DDBJ databases">
        <authorList>
            <person name="McCartney M.A."/>
            <person name="Auch B."/>
            <person name="Kono T."/>
            <person name="Mallez S."/>
            <person name="Becker A."/>
            <person name="Gohl D.M."/>
            <person name="Silverstein K.A.T."/>
            <person name="Koren S."/>
            <person name="Bechman K.B."/>
            <person name="Herman A."/>
            <person name="Abrahante J.E."/>
            <person name="Garbe J."/>
        </authorList>
    </citation>
    <scope>NUCLEOTIDE SEQUENCE</scope>
    <source>
        <strain evidence="1">Duluth1</strain>
        <tissue evidence="1">Whole animal</tissue>
    </source>
</reference>
<keyword evidence="2" id="KW-1185">Reference proteome</keyword>
<dbReference type="PANTHER" id="PTHR46607">
    <property type="entry name" value="SEC14 DOMAIN AND SPECTRIN REPEAT-CONTAINING PROTEIN 1"/>
    <property type="match status" value="1"/>
</dbReference>
<reference evidence="1" key="1">
    <citation type="journal article" date="2019" name="bioRxiv">
        <title>The Genome of the Zebra Mussel, Dreissena polymorpha: A Resource for Invasive Species Research.</title>
        <authorList>
            <person name="McCartney M.A."/>
            <person name="Auch B."/>
            <person name="Kono T."/>
            <person name="Mallez S."/>
            <person name="Zhang Y."/>
            <person name="Obille A."/>
            <person name="Becker A."/>
            <person name="Abrahante J.E."/>
            <person name="Garbe J."/>
            <person name="Badalamenti J.P."/>
            <person name="Herman A."/>
            <person name="Mangelson H."/>
            <person name="Liachko I."/>
            <person name="Sullivan S."/>
            <person name="Sone E.D."/>
            <person name="Koren S."/>
            <person name="Silverstein K.A.T."/>
            <person name="Beckman K.B."/>
            <person name="Gohl D.M."/>
        </authorList>
    </citation>
    <scope>NUCLEOTIDE SEQUENCE</scope>
    <source>
        <strain evidence="1">Duluth1</strain>
        <tissue evidence="1">Whole animal</tissue>
    </source>
</reference>
<dbReference type="GO" id="GO:0043325">
    <property type="term" value="F:phosphatidylinositol-3,4-bisphosphate binding"/>
    <property type="evidence" value="ECO:0007669"/>
    <property type="project" value="TreeGrafter"/>
</dbReference>
<dbReference type="GO" id="GO:0005546">
    <property type="term" value="F:phosphatidylinositol-4,5-bisphosphate binding"/>
    <property type="evidence" value="ECO:0007669"/>
    <property type="project" value="TreeGrafter"/>
</dbReference>
<proteinExistence type="predicted"/>
<comment type="caution">
    <text evidence="1">The sequence shown here is derived from an EMBL/GenBank/DDBJ whole genome shotgun (WGS) entry which is preliminary data.</text>
</comment>
<gene>
    <name evidence="1" type="ORF">DPMN_189455</name>
</gene>
<name>A0A9D4DVJ9_DREPO</name>
<dbReference type="AlphaFoldDB" id="A0A9D4DVJ9"/>
<accession>A0A9D4DVJ9</accession>
<protein>
    <submittedName>
        <fullName evidence="1">Uncharacterized protein</fullName>
    </submittedName>
</protein>
<dbReference type="GO" id="GO:0032266">
    <property type="term" value="F:phosphatidylinositol-3-phosphate binding"/>
    <property type="evidence" value="ECO:0007669"/>
    <property type="project" value="TreeGrafter"/>
</dbReference>
<evidence type="ECO:0000313" key="2">
    <source>
        <dbReference type="Proteomes" id="UP000828390"/>
    </source>
</evidence>
<dbReference type="GO" id="GO:0070273">
    <property type="term" value="F:phosphatidylinositol-4-phosphate binding"/>
    <property type="evidence" value="ECO:0007669"/>
    <property type="project" value="TreeGrafter"/>
</dbReference>
<organism evidence="1 2">
    <name type="scientific">Dreissena polymorpha</name>
    <name type="common">Zebra mussel</name>
    <name type="synonym">Mytilus polymorpha</name>
    <dbReference type="NCBI Taxonomy" id="45954"/>
    <lineage>
        <taxon>Eukaryota</taxon>
        <taxon>Metazoa</taxon>
        <taxon>Spiralia</taxon>
        <taxon>Lophotrochozoa</taxon>
        <taxon>Mollusca</taxon>
        <taxon>Bivalvia</taxon>
        <taxon>Autobranchia</taxon>
        <taxon>Heteroconchia</taxon>
        <taxon>Euheterodonta</taxon>
        <taxon>Imparidentia</taxon>
        <taxon>Neoheterodontei</taxon>
        <taxon>Myida</taxon>
        <taxon>Dreissenoidea</taxon>
        <taxon>Dreissenidae</taxon>
        <taxon>Dreissena</taxon>
    </lineage>
</organism>
<dbReference type="GO" id="GO:0010314">
    <property type="term" value="F:phosphatidylinositol-5-phosphate binding"/>
    <property type="evidence" value="ECO:0007669"/>
    <property type="project" value="TreeGrafter"/>
</dbReference>
<dbReference type="GO" id="GO:0080025">
    <property type="term" value="F:phosphatidylinositol-3,5-bisphosphate binding"/>
    <property type="evidence" value="ECO:0007669"/>
    <property type="project" value="TreeGrafter"/>
</dbReference>
<dbReference type="Proteomes" id="UP000828390">
    <property type="component" value="Unassembled WGS sequence"/>
</dbReference>
<dbReference type="PANTHER" id="PTHR46607:SF1">
    <property type="entry name" value="SEC14 DOMAIN AND SPECTRIN REPEAT-CONTAINING PROTEIN 1"/>
    <property type="match status" value="1"/>
</dbReference>
<dbReference type="EMBL" id="JAIWYP010000010">
    <property type="protein sequence ID" value="KAH3754774.1"/>
    <property type="molecule type" value="Genomic_DNA"/>
</dbReference>
<evidence type="ECO:0000313" key="1">
    <source>
        <dbReference type="EMBL" id="KAH3754774.1"/>
    </source>
</evidence>
<sequence>MRAQRDYMDTVCRSLASRLERRRTLLITSVRFHRLTEEVSVFRCWNYLCEVSSYN</sequence>